<keyword evidence="3" id="KW-1185">Reference proteome</keyword>
<dbReference type="InterPro" id="IPR013094">
    <property type="entry name" value="AB_hydrolase_3"/>
</dbReference>
<dbReference type="InterPro" id="IPR029058">
    <property type="entry name" value="AB_hydrolase_fold"/>
</dbReference>
<dbReference type="GO" id="GO:0016787">
    <property type="term" value="F:hydrolase activity"/>
    <property type="evidence" value="ECO:0007669"/>
    <property type="project" value="UniProtKB-KW"/>
</dbReference>
<proteinExistence type="predicted"/>
<reference evidence="3" key="1">
    <citation type="journal article" date="2019" name="Int. J. Syst. Evol. Microbiol.">
        <title>The Global Catalogue of Microorganisms (GCM) 10K type strain sequencing project: providing services to taxonomists for standard genome sequencing and annotation.</title>
        <authorList>
            <consortium name="The Broad Institute Genomics Platform"/>
            <consortium name="The Broad Institute Genome Sequencing Center for Infectious Disease"/>
            <person name="Wu L."/>
            <person name="Ma J."/>
        </authorList>
    </citation>
    <scope>NUCLEOTIDE SEQUENCE [LARGE SCALE GENOMIC DNA]</scope>
    <source>
        <strain evidence="3">CCUG 62974</strain>
    </source>
</reference>
<evidence type="ECO:0000313" key="3">
    <source>
        <dbReference type="Proteomes" id="UP001597024"/>
    </source>
</evidence>
<dbReference type="EMBL" id="JBHTHX010002338">
    <property type="protein sequence ID" value="MFD0890288.1"/>
    <property type="molecule type" value="Genomic_DNA"/>
</dbReference>
<dbReference type="Gene3D" id="3.40.50.1820">
    <property type="entry name" value="alpha/beta hydrolase"/>
    <property type="match status" value="1"/>
</dbReference>
<keyword evidence="2" id="KW-0378">Hydrolase</keyword>
<dbReference type="Proteomes" id="UP001597024">
    <property type="component" value="Unassembled WGS sequence"/>
</dbReference>
<feature type="non-terminal residue" evidence="2">
    <location>
        <position position="1"/>
    </location>
</feature>
<comment type="caution">
    <text evidence="2">The sequence shown here is derived from an EMBL/GenBank/DDBJ whole genome shotgun (WGS) entry which is preliminary data.</text>
</comment>
<organism evidence="2 3">
    <name type="scientific">Streptosporangium algeriense</name>
    <dbReference type="NCBI Taxonomy" id="1682748"/>
    <lineage>
        <taxon>Bacteria</taxon>
        <taxon>Bacillati</taxon>
        <taxon>Actinomycetota</taxon>
        <taxon>Actinomycetes</taxon>
        <taxon>Streptosporangiales</taxon>
        <taxon>Streptosporangiaceae</taxon>
        <taxon>Streptosporangium</taxon>
    </lineage>
</organism>
<evidence type="ECO:0000259" key="1">
    <source>
        <dbReference type="Pfam" id="PF07859"/>
    </source>
</evidence>
<feature type="domain" description="Alpha/beta hydrolase fold-3" evidence="1">
    <location>
        <begin position="1"/>
        <end position="42"/>
    </location>
</feature>
<evidence type="ECO:0000313" key="2">
    <source>
        <dbReference type="EMBL" id="MFD0890288.1"/>
    </source>
</evidence>
<dbReference type="Pfam" id="PF07859">
    <property type="entry name" value="Abhydrolase_3"/>
    <property type="match status" value="1"/>
</dbReference>
<protein>
    <submittedName>
        <fullName evidence="2">Alpha/beta hydrolase</fullName>
    </submittedName>
</protein>
<name>A0ABW3E5V6_9ACTN</name>
<dbReference type="SUPFAM" id="SSF53474">
    <property type="entry name" value="alpha/beta-Hydrolases"/>
    <property type="match status" value="1"/>
</dbReference>
<sequence length="68" mass="7246">ALVVVPTSDPIADHGRRYAERLQAAGTPARLSEYPETGHGFLSTPGMAPQATPARTEILAFLRESLGE</sequence>
<accession>A0ABW3E5V6</accession>
<gene>
    <name evidence="2" type="ORF">ACFQ08_37580</name>
</gene>